<dbReference type="AlphaFoldDB" id="A0A2H1W217"/>
<gene>
    <name evidence="2" type="ORF">SFRICE_025337</name>
</gene>
<proteinExistence type="predicted"/>
<evidence type="ECO:0000256" key="1">
    <source>
        <dbReference type="SAM" id="MobiDB-lite"/>
    </source>
</evidence>
<dbReference type="EMBL" id="ODYU01005780">
    <property type="protein sequence ID" value="SOQ46996.1"/>
    <property type="molecule type" value="Genomic_DNA"/>
</dbReference>
<reference evidence="2" key="1">
    <citation type="submission" date="2016-07" db="EMBL/GenBank/DDBJ databases">
        <authorList>
            <person name="Bretaudeau A."/>
        </authorList>
    </citation>
    <scope>NUCLEOTIDE SEQUENCE</scope>
    <source>
        <strain evidence="2">Rice</strain>
        <tissue evidence="2">Whole body</tissue>
    </source>
</reference>
<accession>A0A2H1W217</accession>
<organism evidence="2">
    <name type="scientific">Spodoptera frugiperda</name>
    <name type="common">Fall armyworm</name>
    <dbReference type="NCBI Taxonomy" id="7108"/>
    <lineage>
        <taxon>Eukaryota</taxon>
        <taxon>Metazoa</taxon>
        <taxon>Ecdysozoa</taxon>
        <taxon>Arthropoda</taxon>
        <taxon>Hexapoda</taxon>
        <taxon>Insecta</taxon>
        <taxon>Pterygota</taxon>
        <taxon>Neoptera</taxon>
        <taxon>Endopterygota</taxon>
        <taxon>Lepidoptera</taxon>
        <taxon>Glossata</taxon>
        <taxon>Ditrysia</taxon>
        <taxon>Noctuoidea</taxon>
        <taxon>Noctuidae</taxon>
        <taxon>Amphipyrinae</taxon>
        <taxon>Spodoptera</taxon>
    </lineage>
</organism>
<sequence>MSSPALGEAGGIVGRNSGSGISLTGPMYGGLMGICAARAWFWSGDELPFARRPQTRTYGGQRSLRDPRLPECLSRRLGLEEVHSVLLPRNFRKSEKSLLILCSTRKSNPETPDSGSRTCDHSTNEAGGKSSNEFSRLGRGKRECCSYSCPSSRSPGKPARGEDYPMISPALGEARGNVKLLLIKNHPVPTPALLAGAPYIVKYLIPYKWSLLTKGLSLHGEVLSINHHARSMWVGDLKLITFCLKLSNDFPVLGEARWSVRLVLTKNHPVPTRAFSAGAPGNNLPMTSSALGEAGGSVRLLLTKNHLVPTPAFRLPRYVVKKY</sequence>
<feature type="region of interest" description="Disordered" evidence="1">
    <location>
        <begin position="105"/>
        <end position="135"/>
    </location>
</feature>
<protein>
    <submittedName>
        <fullName evidence="2">SFRICE_025337</fullName>
    </submittedName>
</protein>
<name>A0A2H1W217_SPOFR</name>
<feature type="compositionally biased region" description="Polar residues" evidence="1">
    <location>
        <begin position="105"/>
        <end position="117"/>
    </location>
</feature>
<evidence type="ECO:0000313" key="2">
    <source>
        <dbReference type="EMBL" id="SOQ46996.1"/>
    </source>
</evidence>